<dbReference type="EMBL" id="CP081864">
    <property type="protein sequence ID" value="QZN94800.1"/>
    <property type="molecule type" value="Genomic_DNA"/>
</dbReference>
<keyword evidence="5" id="KW-0175">Coiled coil</keyword>
<sequence length="356" mass="40035">MEILSTTRPSFRVDSYSQDQSANHCFLQEPVADEMNISPRSDGTHRILLGPFSFIMAEGAKLEDFLKNLNFSGFLDEMKTIQARRELLSHDVQKRMCVLDDLYLQNPELRNKALSSDTKELVYSTLTKQGSTSYAALMSSVSNSDVFSTLSSKEINDLIASAIGEMSESYLDVFQQAVEKNSQFYKDFSDFISTLPQFISADGDKTILHGTEFRKSLKELMDKYPVPGMSTTLFPVQTGSTVQGASREECEAWAREFGLSTDDCIFQLPDGTYIVHIDISPLENIYNSVENKDMSFNAAQWSAWQTGVDMQKDHIQNSMQTLTQKFANAHSTFDNLVKVLSSTIASLLDCDKQFFV</sequence>
<comment type="subcellular location">
    <subcellularLocation>
        <location evidence="1">Secreted</location>
    </subcellularLocation>
</comment>
<reference evidence="6 7" key="1">
    <citation type="submission" date="2021-08" db="EMBL/GenBank/DDBJ databases">
        <title>Culture and genomic analysis of Symbiopectobacterium purcellii sp. nov. gen. nov., isolated from the leafhopper Empoasca decipiens.</title>
        <authorList>
            <person name="Nadal-Jimenez P."/>
            <person name="Siozios S."/>
            <person name="Halliday N."/>
            <person name="Camara M."/>
            <person name="Hurst G.D.D."/>
        </authorList>
    </citation>
    <scope>NUCLEOTIDE SEQUENCE [LARGE SCALE GENOMIC DNA]</scope>
    <source>
        <strain evidence="6 7">SyEd1</strain>
    </source>
</reference>
<organism evidence="6 7">
    <name type="scientific">Symbiopectobacterium purcellii</name>
    <dbReference type="NCBI Taxonomy" id="2871826"/>
    <lineage>
        <taxon>Bacteria</taxon>
        <taxon>Pseudomonadati</taxon>
        <taxon>Pseudomonadota</taxon>
        <taxon>Gammaproteobacteria</taxon>
        <taxon>Enterobacterales</taxon>
        <taxon>Enterobacteriaceae</taxon>
    </lineage>
</organism>
<dbReference type="RefSeq" id="WP_222157913.1">
    <property type="nucleotide sequence ID" value="NZ_CP081864.1"/>
</dbReference>
<dbReference type="SUPFAM" id="SSF140693">
    <property type="entry name" value="IpaD-like"/>
    <property type="match status" value="1"/>
</dbReference>
<keyword evidence="4" id="KW-0843">Virulence</keyword>
<comment type="similarity">
    <text evidence="2">Belongs to the invasin protein D family.</text>
</comment>
<dbReference type="Proteomes" id="UP000825886">
    <property type="component" value="Chromosome"/>
</dbReference>
<gene>
    <name evidence="6" type="ORF">K6K13_16225</name>
</gene>
<evidence type="ECO:0000313" key="7">
    <source>
        <dbReference type="Proteomes" id="UP000825886"/>
    </source>
</evidence>
<dbReference type="InterPro" id="IPR009483">
    <property type="entry name" value="IpaD/BipD/SipD"/>
</dbReference>
<evidence type="ECO:0000256" key="2">
    <source>
        <dbReference type="ARBA" id="ARBA00007741"/>
    </source>
</evidence>
<keyword evidence="3" id="KW-0964">Secreted</keyword>
<name>A0ABX9AM47_9ENTR</name>
<evidence type="ECO:0000256" key="4">
    <source>
        <dbReference type="ARBA" id="ARBA00023026"/>
    </source>
</evidence>
<evidence type="ECO:0000256" key="1">
    <source>
        <dbReference type="ARBA" id="ARBA00004613"/>
    </source>
</evidence>
<protein>
    <submittedName>
        <fullName evidence="6">IpaD/SipD/SspD family type III secretion system needle tip protein</fullName>
    </submittedName>
</protein>
<evidence type="ECO:0000313" key="6">
    <source>
        <dbReference type="EMBL" id="QZN94800.1"/>
    </source>
</evidence>
<accession>A0ABX9AM47</accession>
<proteinExistence type="inferred from homology"/>
<dbReference type="Pfam" id="PF06511">
    <property type="entry name" value="T3SS_TC"/>
    <property type="match status" value="1"/>
</dbReference>
<dbReference type="InterPro" id="IPR036708">
    <property type="entry name" value="BipD-like_sf"/>
</dbReference>
<dbReference type="Gene3D" id="1.20.1710.10">
    <property type="entry name" value="IpaD-like"/>
    <property type="match status" value="1"/>
</dbReference>
<keyword evidence="7" id="KW-1185">Reference proteome</keyword>
<evidence type="ECO:0000256" key="3">
    <source>
        <dbReference type="ARBA" id="ARBA00022525"/>
    </source>
</evidence>
<evidence type="ECO:0000256" key="5">
    <source>
        <dbReference type="ARBA" id="ARBA00023054"/>
    </source>
</evidence>